<sequence length="130" mass="13667">MASVFALFSTLCNTAVRARRIPSNPCNGVRVSFGGYDAERQVATPAQVLRAAMRLHHTAGYAGFVLCLLNAYTGARPIDTAGISTSSVGMETMRAGSSGIRQRSTVTCPQDPHGGADDDVAANEAEYADE</sequence>
<dbReference type="AlphaFoldDB" id="A0A7W7RJ32"/>
<feature type="compositionally biased region" description="Acidic residues" evidence="1">
    <location>
        <begin position="117"/>
        <end position="130"/>
    </location>
</feature>
<keyword evidence="3" id="KW-1185">Reference proteome</keyword>
<evidence type="ECO:0000256" key="1">
    <source>
        <dbReference type="SAM" id="MobiDB-lite"/>
    </source>
</evidence>
<accession>A0A7W7RJ32</accession>
<evidence type="ECO:0000313" key="2">
    <source>
        <dbReference type="EMBL" id="MBB4932855.1"/>
    </source>
</evidence>
<organism evidence="2 3">
    <name type="scientific">Lipingzhangella halophila</name>
    <dbReference type="NCBI Taxonomy" id="1783352"/>
    <lineage>
        <taxon>Bacteria</taxon>
        <taxon>Bacillati</taxon>
        <taxon>Actinomycetota</taxon>
        <taxon>Actinomycetes</taxon>
        <taxon>Streptosporangiales</taxon>
        <taxon>Nocardiopsidaceae</taxon>
        <taxon>Lipingzhangella</taxon>
    </lineage>
</organism>
<gene>
    <name evidence="2" type="ORF">F4561_003675</name>
</gene>
<dbReference type="Proteomes" id="UP000523007">
    <property type="component" value="Unassembled WGS sequence"/>
</dbReference>
<protein>
    <submittedName>
        <fullName evidence="2">Uncharacterized protein</fullName>
    </submittedName>
</protein>
<feature type="compositionally biased region" description="Polar residues" evidence="1">
    <location>
        <begin position="99"/>
        <end position="108"/>
    </location>
</feature>
<feature type="region of interest" description="Disordered" evidence="1">
    <location>
        <begin position="93"/>
        <end position="130"/>
    </location>
</feature>
<dbReference type="EMBL" id="JACHJT010000001">
    <property type="protein sequence ID" value="MBB4932855.1"/>
    <property type="molecule type" value="Genomic_DNA"/>
</dbReference>
<dbReference type="RefSeq" id="WP_184580536.1">
    <property type="nucleotide sequence ID" value="NZ_JACHJT010000001.1"/>
</dbReference>
<dbReference type="GO" id="GO:0003677">
    <property type="term" value="F:DNA binding"/>
    <property type="evidence" value="ECO:0007669"/>
    <property type="project" value="InterPro"/>
</dbReference>
<reference evidence="2 3" key="1">
    <citation type="submission" date="2020-08" db="EMBL/GenBank/DDBJ databases">
        <title>Sequencing the genomes of 1000 actinobacteria strains.</title>
        <authorList>
            <person name="Klenk H.-P."/>
        </authorList>
    </citation>
    <scope>NUCLEOTIDE SEQUENCE [LARGE SCALE GENOMIC DNA]</scope>
    <source>
        <strain evidence="2 3">DSM 102030</strain>
    </source>
</reference>
<dbReference type="InterPro" id="IPR011010">
    <property type="entry name" value="DNA_brk_join_enz"/>
</dbReference>
<proteinExistence type="predicted"/>
<comment type="caution">
    <text evidence="2">The sequence shown here is derived from an EMBL/GenBank/DDBJ whole genome shotgun (WGS) entry which is preliminary data.</text>
</comment>
<dbReference type="SUPFAM" id="SSF56349">
    <property type="entry name" value="DNA breaking-rejoining enzymes"/>
    <property type="match status" value="1"/>
</dbReference>
<name>A0A7W7RJ32_9ACTN</name>
<evidence type="ECO:0000313" key="3">
    <source>
        <dbReference type="Proteomes" id="UP000523007"/>
    </source>
</evidence>